<sequence>MMTSREEEREKKYRVEDIRSIKIYPKNDDEYNSDDGNDIADIVYLPEISSVKRKEDKFYQHLVPIGNGIYDGTINEKLLREGQGIYSINNGEEYYSGSWKDDKPDGYDFNFKNHGSIIYHDILKLVAEWKEGKTEFIYINDIEQYYKNQYEVFYNSLESIILLNNENQQKRRQYLQILIASFTDIIKLRAALIMATGKSFKYFNDQITYNRLSKFTEDCVMPFKDVTIDNESYEIFCDKLEKIDLFFLLREIKLVDALKLFQKKMVLY</sequence>
<dbReference type="EMBL" id="CAJNOL010003920">
    <property type="protein sequence ID" value="CAF1577135.1"/>
    <property type="molecule type" value="Genomic_DNA"/>
</dbReference>
<evidence type="ECO:0000313" key="1">
    <source>
        <dbReference type="EMBL" id="CAF1305412.1"/>
    </source>
</evidence>
<protein>
    <submittedName>
        <fullName evidence="1">Uncharacterized protein</fullName>
    </submittedName>
</protein>
<organism evidence="1 3">
    <name type="scientific">Rotaria sordida</name>
    <dbReference type="NCBI Taxonomy" id="392033"/>
    <lineage>
        <taxon>Eukaryota</taxon>
        <taxon>Metazoa</taxon>
        <taxon>Spiralia</taxon>
        <taxon>Gnathifera</taxon>
        <taxon>Rotifera</taxon>
        <taxon>Eurotatoria</taxon>
        <taxon>Bdelloidea</taxon>
        <taxon>Philodinida</taxon>
        <taxon>Philodinidae</taxon>
        <taxon>Rotaria</taxon>
    </lineage>
</organism>
<dbReference type="Proteomes" id="UP000663870">
    <property type="component" value="Unassembled WGS sequence"/>
</dbReference>
<name>A0A815DZR4_9BILA</name>
<accession>A0A815DZR4</accession>
<evidence type="ECO:0000313" key="4">
    <source>
        <dbReference type="Proteomes" id="UP000663870"/>
    </source>
</evidence>
<evidence type="ECO:0000313" key="3">
    <source>
        <dbReference type="Proteomes" id="UP000663854"/>
    </source>
</evidence>
<dbReference type="EMBL" id="CAJNOH010002674">
    <property type="protein sequence ID" value="CAF1305412.1"/>
    <property type="molecule type" value="Genomic_DNA"/>
</dbReference>
<comment type="caution">
    <text evidence="1">The sequence shown here is derived from an EMBL/GenBank/DDBJ whole genome shotgun (WGS) entry which is preliminary data.</text>
</comment>
<dbReference type="AlphaFoldDB" id="A0A815DZR4"/>
<reference evidence="1" key="1">
    <citation type="submission" date="2021-02" db="EMBL/GenBank/DDBJ databases">
        <authorList>
            <person name="Nowell W R."/>
        </authorList>
    </citation>
    <scope>NUCLEOTIDE SEQUENCE</scope>
</reference>
<proteinExistence type="predicted"/>
<keyword evidence="4" id="KW-1185">Reference proteome</keyword>
<evidence type="ECO:0000313" key="2">
    <source>
        <dbReference type="EMBL" id="CAF1577135.1"/>
    </source>
</evidence>
<gene>
    <name evidence="2" type="ORF">JXQ802_LOCUS45813</name>
    <name evidence="1" type="ORF">PYM288_LOCUS30136</name>
</gene>
<dbReference type="SUPFAM" id="SSF82185">
    <property type="entry name" value="Histone H3 K4-specific methyltransferase SET7/9 N-terminal domain"/>
    <property type="match status" value="1"/>
</dbReference>
<dbReference type="Proteomes" id="UP000663854">
    <property type="component" value="Unassembled WGS sequence"/>
</dbReference>